<evidence type="ECO:0000313" key="1">
    <source>
        <dbReference type="EMBL" id="TWV89738.1"/>
    </source>
</evidence>
<reference evidence="1 2" key="1">
    <citation type="submission" date="2019-08" db="EMBL/GenBank/DDBJ databases">
        <title>Whole genome sequencing of chitin degrading bacteria Chitinophaga pinensis YS16.</title>
        <authorList>
            <person name="Singh R.P."/>
            <person name="Manchanda G."/>
            <person name="Maurya I.K."/>
            <person name="Joshi N.K."/>
            <person name="Srivastava A.K."/>
        </authorList>
    </citation>
    <scope>NUCLEOTIDE SEQUENCE [LARGE SCALE GENOMIC DNA]</scope>
    <source>
        <strain evidence="1 2">YS-16</strain>
    </source>
</reference>
<keyword evidence="2" id="KW-1185">Reference proteome</keyword>
<dbReference type="InterPro" id="IPR017850">
    <property type="entry name" value="Alkaline_phosphatase_core_sf"/>
</dbReference>
<feature type="non-terminal residue" evidence="1">
    <location>
        <position position="50"/>
    </location>
</feature>
<comment type="caution">
    <text evidence="1">The sequence shown here is derived from an EMBL/GenBank/DDBJ whole genome shotgun (WGS) entry which is preliminary data.</text>
</comment>
<evidence type="ECO:0000313" key="2">
    <source>
        <dbReference type="Proteomes" id="UP000318815"/>
    </source>
</evidence>
<organism evidence="1 2">
    <name type="scientific">Chitinophaga pinensis</name>
    <dbReference type="NCBI Taxonomy" id="79329"/>
    <lineage>
        <taxon>Bacteria</taxon>
        <taxon>Pseudomonadati</taxon>
        <taxon>Bacteroidota</taxon>
        <taxon>Chitinophagia</taxon>
        <taxon>Chitinophagales</taxon>
        <taxon>Chitinophagaceae</taxon>
        <taxon>Chitinophaga</taxon>
    </lineage>
</organism>
<dbReference type="EMBL" id="VOHS01000086">
    <property type="protein sequence ID" value="TWV89738.1"/>
    <property type="molecule type" value="Genomic_DNA"/>
</dbReference>
<dbReference type="Proteomes" id="UP000318815">
    <property type="component" value="Unassembled WGS sequence"/>
</dbReference>
<sequence>MAVNVLDKDNSAGKPFFTHIMTVSNHRPFTYPDGRIDIPAAMQVRQGAVK</sequence>
<name>A0A5C6LL40_9BACT</name>
<evidence type="ECO:0008006" key="3">
    <source>
        <dbReference type="Google" id="ProtNLM"/>
    </source>
</evidence>
<dbReference type="AlphaFoldDB" id="A0A5C6LL40"/>
<dbReference type="Gene3D" id="3.40.720.10">
    <property type="entry name" value="Alkaline Phosphatase, subunit A"/>
    <property type="match status" value="1"/>
</dbReference>
<proteinExistence type="predicted"/>
<dbReference type="SUPFAM" id="SSF53649">
    <property type="entry name" value="Alkaline phosphatase-like"/>
    <property type="match status" value="1"/>
</dbReference>
<accession>A0A5C6LL40</accession>
<protein>
    <recommendedName>
        <fullName evidence="3">Sulfatase-like hydrolase/transferase</fullName>
    </recommendedName>
</protein>
<gene>
    <name evidence="1" type="ORF">FEF09_29805</name>
</gene>
<dbReference type="OrthoDB" id="9777768at2"/>